<dbReference type="KEGG" id="vnx:VNE69_10146"/>
<protein>
    <submittedName>
        <fullName evidence="1">Uncharacterized protein</fullName>
    </submittedName>
</protein>
<organism evidence="1 2">
    <name type="scientific">Vairimorpha necatrix</name>
    <dbReference type="NCBI Taxonomy" id="6039"/>
    <lineage>
        <taxon>Eukaryota</taxon>
        <taxon>Fungi</taxon>
        <taxon>Fungi incertae sedis</taxon>
        <taxon>Microsporidia</taxon>
        <taxon>Nosematidae</taxon>
        <taxon>Vairimorpha</taxon>
    </lineage>
</organism>
<proteinExistence type="predicted"/>
<dbReference type="GeneID" id="90542628"/>
<name>A0AAX4JFQ3_9MICR</name>
<dbReference type="EMBL" id="CP142735">
    <property type="protein sequence ID" value="WUR04796.1"/>
    <property type="molecule type" value="Genomic_DNA"/>
</dbReference>
<evidence type="ECO:0000313" key="1">
    <source>
        <dbReference type="EMBL" id="WUR04796.1"/>
    </source>
</evidence>
<keyword evidence="2" id="KW-1185">Reference proteome</keyword>
<sequence>MKNKKQKVLNYLFNKLDSMKLEIYNTFTYKNDIRNLYDFEKDSRLVQQEERLIIRKKKVEEKKEESIIDLKRYLMECKFMPLSKIFNQCHKIIFYDEYIYLIKEAEINKEKFIKINKNNRLLNKERISKEIVHKYEDDQKFYKEKFHKGLLRYFKFKQTFLPKNVNLNIKNQSNAFLFLEKIDNTEISEDLQKPTNLLKSFKENIMIYKDCKSKNSIFYKFIKNLHSAGLHQSFRKINEKFVYSNVQELSKNIIKEEPTDSQDLSNFNQELSNYNQDLVNYNQDLISTPYNETENLEEETPEIYHYNSLMQNKQEYEIRYPFYDKE</sequence>
<gene>
    <name evidence="1" type="ORF">VNE69_10146</name>
</gene>
<dbReference type="AlphaFoldDB" id="A0AAX4JFQ3"/>
<evidence type="ECO:0000313" key="2">
    <source>
        <dbReference type="Proteomes" id="UP001334084"/>
    </source>
</evidence>
<reference evidence="1" key="1">
    <citation type="journal article" date="2024" name="BMC Genomics">
        <title>Functional annotation of a divergent genome using sequence and structure-based similarity.</title>
        <authorList>
            <person name="Svedberg D."/>
            <person name="Winiger R.R."/>
            <person name="Berg A."/>
            <person name="Sharma H."/>
            <person name="Tellgren-Roth C."/>
            <person name="Debrunner-Vossbrinck B.A."/>
            <person name="Vossbrinck C.R."/>
            <person name="Barandun J."/>
        </authorList>
    </citation>
    <scope>NUCLEOTIDE SEQUENCE</scope>
    <source>
        <strain evidence="1">Illinois isolate</strain>
    </source>
</reference>
<dbReference type="Proteomes" id="UP001334084">
    <property type="component" value="Chromosome 10"/>
</dbReference>
<accession>A0AAX4JFQ3</accession>
<dbReference type="RefSeq" id="XP_065330941.1">
    <property type="nucleotide sequence ID" value="XM_065474869.1"/>
</dbReference>